<dbReference type="EC" id="1.17.4.1" evidence="2"/>
<dbReference type="Pfam" id="PF12637">
    <property type="entry name" value="TSCPD"/>
    <property type="match status" value="1"/>
</dbReference>
<evidence type="ECO:0000256" key="4">
    <source>
        <dbReference type="ARBA" id="ARBA00022741"/>
    </source>
</evidence>
<dbReference type="InterPro" id="IPR024434">
    <property type="entry name" value="TSCPD_dom"/>
</dbReference>
<evidence type="ECO:0000256" key="6">
    <source>
        <dbReference type="SAM" id="MobiDB-lite"/>
    </source>
</evidence>
<organism evidence="8 9">
    <name type="scientific">Actinoallomurus liliacearum</name>
    <dbReference type="NCBI Taxonomy" id="1080073"/>
    <lineage>
        <taxon>Bacteria</taxon>
        <taxon>Bacillati</taxon>
        <taxon>Actinomycetota</taxon>
        <taxon>Actinomycetes</taxon>
        <taxon>Streptosporangiales</taxon>
        <taxon>Thermomonosporaceae</taxon>
        <taxon>Actinoallomurus</taxon>
    </lineage>
</organism>
<dbReference type="EMBL" id="BAABHJ010000034">
    <property type="protein sequence ID" value="GAA4616601.1"/>
    <property type="molecule type" value="Genomic_DNA"/>
</dbReference>
<protein>
    <recommendedName>
        <fullName evidence="2">ribonucleoside-diphosphate reductase</fullName>
        <ecNumber evidence="2">1.17.4.1</ecNumber>
    </recommendedName>
</protein>
<reference evidence="9" key="1">
    <citation type="journal article" date="2019" name="Int. J. Syst. Evol. Microbiol.">
        <title>The Global Catalogue of Microorganisms (GCM) 10K type strain sequencing project: providing services to taxonomists for standard genome sequencing and annotation.</title>
        <authorList>
            <consortium name="The Broad Institute Genomics Platform"/>
            <consortium name="The Broad Institute Genome Sequencing Center for Infectious Disease"/>
            <person name="Wu L."/>
            <person name="Ma J."/>
        </authorList>
    </citation>
    <scope>NUCLEOTIDE SEQUENCE [LARGE SCALE GENOMIC DNA]</scope>
    <source>
        <strain evidence="9">JCM 17938</strain>
    </source>
</reference>
<dbReference type="Proteomes" id="UP001500212">
    <property type="component" value="Unassembled WGS sequence"/>
</dbReference>
<evidence type="ECO:0000256" key="2">
    <source>
        <dbReference type="ARBA" id="ARBA00012274"/>
    </source>
</evidence>
<feature type="domain" description="TSCPD" evidence="7">
    <location>
        <begin position="18"/>
        <end position="120"/>
    </location>
</feature>
<evidence type="ECO:0000259" key="7">
    <source>
        <dbReference type="Pfam" id="PF12637"/>
    </source>
</evidence>
<evidence type="ECO:0000256" key="5">
    <source>
        <dbReference type="ARBA" id="ARBA00047754"/>
    </source>
</evidence>
<feature type="region of interest" description="Disordered" evidence="6">
    <location>
        <begin position="1"/>
        <end position="21"/>
    </location>
</feature>
<comment type="catalytic activity">
    <reaction evidence="5">
        <text>a 2'-deoxyribonucleoside 5'-diphosphate + [thioredoxin]-disulfide + H2O = a ribonucleoside 5'-diphosphate + [thioredoxin]-dithiol</text>
        <dbReference type="Rhea" id="RHEA:23252"/>
        <dbReference type="Rhea" id="RHEA-COMP:10698"/>
        <dbReference type="Rhea" id="RHEA-COMP:10700"/>
        <dbReference type="ChEBI" id="CHEBI:15377"/>
        <dbReference type="ChEBI" id="CHEBI:29950"/>
        <dbReference type="ChEBI" id="CHEBI:50058"/>
        <dbReference type="ChEBI" id="CHEBI:57930"/>
        <dbReference type="ChEBI" id="CHEBI:73316"/>
        <dbReference type="EC" id="1.17.4.1"/>
    </reaction>
</comment>
<evidence type="ECO:0000256" key="1">
    <source>
        <dbReference type="ARBA" id="ARBA00007405"/>
    </source>
</evidence>
<keyword evidence="3" id="KW-0237">DNA synthesis</keyword>
<evidence type="ECO:0000313" key="9">
    <source>
        <dbReference type="Proteomes" id="UP001500212"/>
    </source>
</evidence>
<accession>A0ABP8TU69</accession>
<keyword evidence="4" id="KW-0547">Nucleotide-binding</keyword>
<evidence type="ECO:0000313" key="8">
    <source>
        <dbReference type="EMBL" id="GAA4616601.1"/>
    </source>
</evidence>
<comment type="caution">
    <text evidence="8">The sequence shown here is derived from an EMBL/GenBank/DDBJ whole genome shotgun (WGS) entry which is preliminary data.</text>
</comment>
<comment type="similarity">
    <text evidence="1">Belongs to the ribonucleoside diphosphate reductase class-2 family.</text>
</comment>
<proteinExistence type="inferred from homology"/>
<evidence type="ECO:0000256" key="3">
    <source>
        <dbReference type="ARBA" id="ARBA00022634"/>
    </source>
</evidence>
<sequence length="169" mass="18430">MEADMTLPPSPQHQQHMPRSRAGLTTAVTIGGERFSLTANSRHDGTLGEVFIQWGKQGQTQAGLMDIYAVTLSVGLQHGVPLPDLIRQGLDLHFAPNGHTDDPQIPLVRSAVDWVARRLAIDWLPYEVRAAEGIFTIQERETAAADWLANEIASSTLASRSRANAVEAL</sequence>
<keyword evidence="9" id="KW-1185">Reference proteome</keyword>
<name>A0ABP8TU69_9ACTN</name>
<gene>
    <name evidence="8" type="ORF">GCM10023195_73880</name>
</gene>